<feature type="binding site" evidence="6">
    <location>
        <position position="189"/>
    </location>
    <ligand>
        <name>Fe cation</name>
        <dbReference type="ChEBI" id="CHEBI:24875"/>
        <note>catalytic</note>
    </ligand>
</feature>
<evidence type="ECO:0000256" key="1">
    <source>
        <dbReference type="ARBA" id="ARBA00022723"/>
    </source>
</evidence>
<dbReference type="GO" id="GO:0035513">
    <property type="term" value="P:oxidative RNA demethylation"/>
    <property type="evidence" value="ECO:0007669"/>
    <property type="project" value="TreeGrafter"/>
</dbReference>
<proteinExistence type="predicted"/>
<dbReference type="Pfam" id="PF13532">
    <property type="entry name" value="2OG-FeII_Oxy_2"/>
    <property type="match status" value="1"/>
</dbReference>
<organism evidence="8 9">
    <name type="scientific">Pseudooceanicola nanhaiensis</name>
    <dbReference type="NCBI Taxonomy" id="375761"/>
    <lineage>
        <taxon>Bacteria</taxon>
        <taxon>Pseudomonadati</taxon>
        <taxon>Pseudomonadota</taxon>
        <taxon>Alphaproteobacteria</taxon>
        <taxon>Rhodobacterales</taxon>
        <taxon>Paracoccaceae</taxon>
        <taxon>Pseudooceanicola</taxon>
    </lineage>
</organism>
<dbReference type="PANTHER" id="PTHR16557">
    <property type="entry name" value="ALKYLATED DNA REPAIR PROTEIN ALKB-RELATED"/>
    <property type="match status" value="1"/>
</dbReference>
<feature type="binding site" evidence="6">
    <location>
        <position position="135"/>
    </location>
    <ligand>
        <name>Fe cation</name>
        <dbReference type="ChEBI" id="CHEBI:24875"/>
        <note>catalytic</note>
    </ligand>
</feature>
<dbReference type="AlphaFoldDB" id="A0A917WIU1"/>
<dbReference type="Gene3D" id="2.60.120.590">
    <property type="entry name" value="Alpha-ketoglutarate-dependent dioxygenase AlkB-like"/>
    <property type="match status" value="1"/>
</dbReference>
<keyword evidence="2 8" id="KW-0223">Dioxygenase</keyword>
<evidence type="ECO:0000256" key="4">
    <source>
        <dbReference type="ARBA" id="ARBA00023004"/>
    </source>
</evidence>
<dbReference type="InterPro" id="IPR005123">
    <property type="entry name" value="Oxoglu/Fe-dep_dioxygenase_dom"/>
</dbReference>
<evidence type="ECO:0000259" key="7">
    <source>
        <dbReference type="PROSITE" id="PS51471"/>
    </source>
</evidence>
<dbReference type="SUPFAM" id="SSF51197">
    <property type="entry name" value="Clavaminate synthase-like"/>
    <property type="match status" value="1"/>
</dbReference>
<evidence type="ECO:0000313" key="8">
    <source>
        <dbReference type="EMBL" id="GGM06692.1"/>
    </source>
</evidence>
<accession>A0A917WIU1</accession>
<name>A0A917WIU1_9RHOB</name>
<feature type="binding site" evidence="5">
    <location>
        <position position="137"/>
    </location>
    <ligand>
        <name>substrate</name>
    </ligand>
</feature>
<gene>
    <name evidence="8" type="ORF">GCM10011534_30790</name>
</gene>
<feature type="binding site" evidence="5">
    <location>
        <position position="163"/>
    </location>
    <ligand>
        <name>substrate</name>
    </ligand>
</feature>
<evidence type="ECO:0000256" key="5">
    <source>
        <dbReference type="PIRSR" id="PIRSR604574-1"/>
    </source>
</evidence>
<dbReference type="GO" id="GO:0035516">
    <property type="term" value="F:broad specificity oxidative DNA demethylase activity"/>
    <property type="evidence" value="ECO:0007669"/>
    <property type="project" value="TreeGrafter"/>
</dbReference>
<comment type="caution">
    <text evidence="8">The sequence shown here is derived from an EMBL/GenBank/DDBJ whole genome shotgun (WGS) entry which is preliminary data.</text>
</comment>
<evidence type="ECO:0000313" key="9">
    <source>
        <dbReference type="Proteomes" id="UP000649829"/>
    </source>
</evidence>
<dbReference type="PROSITE" id="PS51471">
    <property type="entry name" value="FE2OG_OXY"/>
    <property type="match status" value="1"/>
</dbReference>
<protein>
    <submittedName>
        <fullName evidence="8">Alkylated DNA repair dioxygenase</fullName>
    </submittedName>
</protein>
<keyword evidence="1 6" id="KW-0479">Metal-binding</keyword>
<keyword evidence="3" id="KW-0560">Oxidoreductase</keyword>
<keyword evidence="4 6" id="KW-0408">Iron</keyword>
<comment type="cofactor">
    <cofactor evidence="6">
        <name>Fe(2+)</name>
        <dbReference type="ChEBI" id="CHEBI:29033"/>
    </cofactor>
    <text evidence="6">Binds 1 Fe(2+) ion per subunit.</text>
</comment>
<sequence length="216" mass="23538">MIFRDGGGAVSEGQAMQTRLAIRGVEVLKGYLGPEAQAAMVADIRGVAAAAPLFSPETRFGKKMSVAMTSAGKYGWYTDRRGYRYEPRHPSGVAWPPIPETVLSVWRDLVSAERMPDCCLVNFYREGAKMGLHQDRDEADFSWPVLSISLGDTARFRIGAVDRGGSTESVWLESGDVCVMGGEARLVHHGIDKVRFGSSTLLSDGGRINLTLRVVD</sequence>
<dbReference type="GO" id="GO:0005737">
    <property type="term" value="C:cytoplasm"/>
    <property type="evidence" value="ECO:0007669"/>
    <property type="project" value="TreeGrafter"/>
</dbReference>
<evidence type="ECO:0000256" key="6">
    <source>
        <dbReference type="PIRSR" id="PIRSR604574-2"/>
    </source>
</evidence>
<dbReference type="GO" id="GO:0008198">
    <property type="term" value="F:ferrous iron binding"/>
    <property type="evidence" value="ECO:0007669"/>
    <property type="project" value="TreeGrafter"/>
</dbReference>
<feature type="domain" description="Fe2OG dioxygenase" evidence="7">
    <location>
        <begin position="115"/>
        <end position="216"/>
    </location>
</feature>
<feature type="binding site" evidence="5">
    <location>
        <begin position="83"/>
        <end position="85"/>
    </location>
    <ligand>
        <name>substrate</name>
    </ligand>
</feature>
<dbReference type="InterPro" id="IPR004574">
    <property type="entry name" value="Alkb"/>
</dbReference>
<dbReference type="InterPro" id="IPR037151">
    <property type="entry name" value="AlkB-like_sf"/>
</dbReference>
<dbReference type="GO" id="GO:0035515">
    <property type="term" value="F:oxidative RNA demethylase activity"/>
    <property type="evidence" value="ECO:0007669"/>
    <property type="project" value="TreeGrafter"/>
</dbReference>
<feature type="binding site" evidence="5">
    <location>
        <begin position="207"/>
        <end position="213"/>
    </location>
    <ligand>
        <name>2-oxoglutarate</name>
        <dbReference type="ChEBI" id="CHEBI:16810"/>
    </ligand>
</feature>
<evidence type="ECO:0000256" key="3">
    <source>
        <dbReference type="ARBA" id="ARBA00023002"/>
    </source>
</evidence>
<dbReference type="InterPro" id="IPR027450">
    <property type="entry name" value="AlkB-like"/>
</dbReference>
<reference evidence="8" key="2">
    <citation type="submission" date="2020-09" db="EMBL/GenBank/DDBJ databases">
        <authorList>
            <person name="Sun Q."/>
            <person name="Zhou Y."/>
        </authorList>
    </citation>
    <scope>NUCLEOTIDE SEQUENCE</scope>
    <source>
        <strain evidence="8">CGMCC 1.6293</strain>
    </source>
</reference>
<reference evidence="8" key="1">
    <citation type="journal article" date="2014" name="Int. J. Syst. Evol. Microbiol.">
        <title>Complete genome sequence of Corynebacterium casei LMG S-19264T (=DSM 44701T), isolated from a smear-ripened cheese.</title>
        <authorList>
            <consortium name="US DOE Joint Genome Institute (JGI-PGF)"/>
            <person name="Walter F."/>
            <person name="Albersmeier A."/>
            <person name="Kalinowski J."/>
            <person name="Ruckert C."/>
        </authorList>
    </citation>
    <scope>NUCLEOTIDE SEQUENCE</scope>
    <source>
        <strain evidence="8">CGMCC 1.6293</strain>
    </source>
</reference>
<dbReference type="EMBL" id="BMLF01000002">
    <property type="protein sequence ID" value="GGM06692.1"/>
    <property type="molecule type" value="Genomic_DNA"/>
</dbReference>
<feature type="binding site" evidence="6">
    <location>
        <position position="133"/>
    </location>
    <ligand>
        <name>Fe cation</name>
        <dbReference type="ChEBI" id="CHEBI:24875"/>
        <note>catalytic</note>
    </ligand>
</feature>
<evidence type="ECO:0000256" key="2">
    <source>
        <dbReference type="ARBA" id="ARBA00022964"/>
    </source>
</evidence>
<feature type="binding site" evidence="5">
    <location>
        <position position="76"/>
    </location>
    <ligand>
        <name>substrate</name>
    </ligand>
</feature>
<dbReference type="PANTHER" id="PTHR16557:SF2">
    <property type="entry name" value="NUCLEIC ACID DIOXYGENASE ALKBH1"/>
    <property type="match status" value="1"/>
</dbReference>
<feature type="binding site" evidence="5">
    <location>
        <begin position="122"/>
        <end position="124"/>
    </location>
    <ligand>
        <name>2-oxoglutarate</name>
        <dbReference type="ChEBI" id="CHEBI:16810"/>
    </ligand>
</feature>
<keyword evidence="9" id="KW-1185">Reference proteome</keyword>
<dbReference type="Proteomes" id="UP000649829">
    <property type="component" value="Unassembled WGS sequence"/>
</dbReference>